<keyword evidence="6" id="KW-0862">Zinc</keyword>
<evidence type="ECO:0000256" key="3">
    <source>
        <dbReference type="ARBA" id="ARBA00022670"/>
    </source>
</evidence>
<dbReference type="SUPFAM" id="SSF55486">
    <property type="entry name" value="Metalloproteases ('zincins'), catalytic domain"/>
    <property type="match status" value="1"/>
</dbReference>
<protein>
    <recommendedName>
        <fullName evidence="9">Lysine-specific metallo-endopeptidase domain-containing protein</fullName>
    </recommendedName>
</protein>
<evidence type="ECO:0000256" key="1">
    <source>
        <dbReference type="ARBA" id="ARBA00001947"/>
    </source>
</evidence>
<dbReference type="Proteomes" id="UP000295703">
    <property type="component" value="Unassembled WGS sequence"/>
</dbReference>
<dbReference type="PANTHER" id="PTHR37016:SF3">
    <property type="entry name" value="NEUTRAL PROTEASE 2-RELATED"/>
    <property type="match status" value="1"/>
</dbReference>
<evidence type="ECO:0000256" key="2">
    <source>
        <dbReference type="ARBA" id="ARBA00010279"/>
    </source>
</evidence>
<evidence type="ECO:0000256" key="5">
    <source>
        <dbReference type="ARBA" id="ARBA00022801"/>
    </source>
</evidence>
<accession>A0A4V3HSM0</accession>
<evidence type="ECO:0000313" key="10">
    <source>
        <dbReference type="EMBL" id="TDZ36259.1"/>
    </source>
</evidence>
<keyword evidence="11" id="KW-1185">Reference proteome</keyword>
<dbReference type="GO" id="GO:0006508">
    <property type="term" value="P:proteolysis"/>
    <property type="evidence" value="ECO:0007669"/>
    <property type="project" value="UniProtKB-KW"/>
</dbReference>
<dbReference type="InterPro" id="IPR050414">
    <property type="entry name" value="Fungal_M35_metalloproteases"/>
</dbReference>
<proteinExistence type="inferred from homology"/>
<evidence type="ECO:0000256" key="8">
    <source>
        <dbReference type="SAM" id="SignalP"/>
    </source>
</evidence>
<dbReference type="AlphaFoldDB" id="A0A4V3HSM0"/>
<keyword evidence="4" id="KW-0479">Metal-binding</keyword>
<keyword evidence="3" id="KW-0645">Protease</keyword>
<dbReference type="Gene3D" id="3.40.390.10">
    <property type="entry name" value="Collagenase (Catalytic Domain)"/>
    <property type="match status" value="1"/>
</dbReference>
<dbReference type="InterPro" id="IPR029463">
    <property type="entry name" value="Lys_MEP"/>
</dbReference>
<comment type="caution">
    <text evidence="10">The sequence shown here is derived from an EMBL/GenBank/DDBJ whole genome shotgun (WGS) entry which is preliminary data.</text>
</comment>
<evidence type="ECO:0000256" key="6">
    <source>
        <dbReference type="ARBA" id="ARBA00022833"/>
    </source>
</evidence>
<dbReference type="Pfam" id="PF14521">
    <property type="entry name" value="Aspzincin_M35"/>
    <property type="match status" value="1"/>
</dbReference>
<comment type="similarity">
    <text evidence="2">Belongs to the peptidase M35 family.</text>
</comment>
<evidence type="ECO:0000259" key="9">
    <source>
        <dbReference type="Pfam" id="PF14521"/>
    </source>
</evidence>
<dbReference type="GO" id="GO:0004222">
    <property type="term" value="F:metalloendopeptidase activity"/>
    <property type="evidence" value="ECO:0007669"/>
    <property type="project" value="InterPro"/>
</dbReference>
<name>A0A4V3HSM0_COLTR</name>
<dbReference type="PANTHER" id="PTHR37016">
    <property type="match status" value="1"/>
</dbReference>
<evidence type="ECO:0000256" key="4">
    <source>
        <dbReference type="ARBA" id="ARBA00022723"/>
    </source>
</evidence>
<comment type="cofactor">
    <cofactor evidence="1">
        <name>Zn(2+)</name>
        <dbReference type="ChEBI" id="CHEBI:29105"/>
    </cofactor>
</comment>
<evidence type="ECO:0000313" key="11">
    <source>
        <dbReference type="Proteomes" id="UP000295703"/>
    </source>
</evidence>
<feature type="chain" id="PRO_5020559199" description="Lysine-specific metallo-endopeptidase domain-containing protein" evidence="8">
    <location>
        <begin position="30"/>
        <end position="262"/>
    </location>
</feature>
<dbReference type="STRING" id="5466.A0A4V3HSM0"/>
<organism evidence="10 11">
    <name type="scientific">Colletotrichum trifolii</name>
    <dbReference type="NCBI Taxonomy" id="5466"/>
    <lineage>
        <taxon>Eukaryota</taxon>
        <taxon>Fungi</taxon>
        <taxon>Dikarya</taxon>
        <taxon>Ascomycota</taxon>
        <taxon>Pezizomycotina</taxon>
        <taxon>Sordariomycetes</taxon>
        <taxon>Hypocreomycetidae</taxon>
        <taxon>Glomerellales</taxon>
        <taxon>Glomerellaceae</taxon>
        <taxon>Colletotrichum</taxon>
        <taxon>Colletotrichum orbiculare species complex</taxon>
    </lineage>
</organism>
<sequence>MMTSKCIVDIFVMCLISTWMAHAVHGALGFEQHIRQAEKRSLNTWVSINYDGNWPCSLEHLRTIYTAVEYAKILANGAVVALEESGTTSPAYTRWFGGQNAERSTLEAIKTHHYEAVLTGLRGPESGSVRMVETGGPDSERLVYACHASNDGACASGEYAAAINFGDVGMQANLIQLCPSFFKKASHSQMLRNWRKGIYTPSASLTLLHEMQHLDAIVGANRRARDYGYSISECENLDDETKISNAQNFAFFALDVLANPTA</sequence>
<keyword evidence="7" id="KW-0482">Metalloprotease</keyword>
<gene>
    <name evidence="10" type="ORF">CTRI78_v011359</name>
</gene>
<dbReference type="EMBL" id="RYZW01000276">
    <property type="protein sequence ID" value="TDZ36259.1"/>
    <property type="molecule type" value="Genomic_DNA"/>
</dbReference>
<feature type="domain" description="Lysine-specific metallo-endopeptidase" evidence="9">
    <location>
        <begin position="83"/>
        <end position="253"/>
    </location>
</feature>
<feature type="signal peptide" evidence="8">
    <location>
        <begin position="1"/>
        <end position="29"/>
    </location>
</feature>
<keyword evidence="5" id="KW-0378">Hydrolase</keyword>
<reference evidence="10 11" key="1">
    <citation type="submission" date="2018-12" db="EMBL/GenBank/DDBJ databases">
        <title>Genome sequence and assembly of Colletotrichum trifolii.</title>
        <authorList>
            <person name="Gan P."/>
            <person name="Shirasu K."/>
        </authorList>
    </citation>
    <scope>NUCLEOTIDE SEQUENCE [LARGE SCALE GENOMIC DNA]</scope>
    <source>
        <strain evidence="10 11">543-2</strain>
    </source>
</reference>
<dbReference type="InterPro" id="IPR024079">
    <property type="entry name" value="MetalloPept_cat_dom_sf"/>
</dbReference>
<keyword evidence="8" id="KW-0732">Signal</keyword>
<dbReference type="GO" id="GO:0046872">
    <property type="term" value="F:metal ion binding"/>
    <property type="evidence" value="ECO:0007669"/>
    <property type="project" value="UniProtKB-KW"/>
</dbReference>
<evidence type="ECO:0000256" key="7">
    <source>
        <dbReference type="ARBA" id="ARBA00023049"/>
    </source>
</evidence>